<dbReference type="EMBL" id="BAABBM010000001">
    <property type="protein sequence ID" value="GAA3900547.1"/>
    <property type="molecule type" value="Genomic_DNA"/>
</dbReference>
<accession>A0ABP7LH98</accession>
<comment type="caution">
    <text evidence="1">The sequence shown here is derived from an EMBL/GenBank/DDBJ whole genome shotgun (WGS) entry which is preliminary data.</text>
</comment>
<proteinExistence type="predicted"/>
<sequence>MVELAFADELGREKELATGAPYVADRKRRDFLAEAQLHGRPAESDFLFKRAAELRRRRHGRDREGSGRFAWARNGIDESK</sequence>
<reference evidence="2" key="1">
    <citation type="journal article" date="2019" name="Int. J. Syst. Evol. Microbiol.">
        <title>The Global Catalogue of Microorganisms (GCM) 10K type strain sequencing project: providing services to taxonomists for standard genome sequencing and annotation.</title>
        <authorList>
            <consortium name="The Broad Institute Genomics Platform"/>
            <consortium name="The Broad Institute Genome Sequencing Center for Infectious Disease"/>
            <person name="Wu L."/>
            <person name="Ma J."/>
        </authorList>
    </citation>
    <scope>NUCLEOTIDE SEQUENCE [LARGE SCALE GENOMIC DNA]</scope>
    <source>
        <strain evidence="2">JCM 17543</strain>
    </source>
</reference>
<name>A0ABP7LH98_9SPHN</name>
<keyword evidence="2" id="KW-1185">Reference proteome</keyword>
<gene>
    <name evidence="1" type="ORF">GCM10022276_19200</name>
</gene>
<evidence type="ECO:0000313" key="2">
    <source>
        <dbReference type="Proteomes" id="UP001500827"/>
    </source>
</evidence>
<dbReference type="RefSeq" id="WP_344699472.1">
    <property type="nucleotide sequence ID" value="NZ_BAABBM010000001.1"/>
</dbReference>
<dbReference type="Proteomes" id="UP001500827">
    <property type="component" value="Unassembled WGS sequence"/>
</dbReference>
<evidence type="ECO:0000313" key="1">
    <source>
        <dbReference type="EMBL" id="GAA3900547.1"/>
    </source>
</evidence>
<organism evidence="1 2">
    <name type="scientific">Sphingomonas limnosediminicola</name>
    <dbReference type="NCBI Taxonomy" id="940133"/>
    <lineage>
        <taxon>Bacteria</taxon>
        <taxon>Pseudomonadati</taxon>
        <taxon>Pseudomonadota</taxon>
        <taxon>Alphaproteobacteria</taxon>
        <taxon>Sphingomonadales</taxon>
        <taxon>Sphingomonadaceae</taxon>
        <taxon>Sphingomonas</taxon>
    </lineage>
</organism>
<protein>
    <submittedName>
        <fullName evidence="1">Uncharacterized protein</fullName>
    </submittedName>
</protein>